<dbReference type="InterPro" id="IPR039361">
    <property type="entry name" value="Cyclin"/>
</dbReference>
<evidence type="ECO:0000313" key="2">
    <source>
        <dbReference type="EMBL" id="KAL3777214.1"/>
    </source>
</evidence>
<comment type="caution">
    <text evidence="2">The sequence shown here is derived from an EMBL/GenBank/DDBJ whole genome shotgun (WGS) entry which is preliminary data.</text>
</comment>
<feature type="non-terminal residue" evidence="2">
    <location>
        <position position="1"/>
    </location>
</feature>
<gene>
    <name evidence="2" type="ORF">HJC23_013759</name>
</gene>
<dbReference type="EMBL" id="JABMIG020000459">
    <property type="protein sequence ID" value="KAL3777214.1"/>
    <property type="molecule type" value="Genomic_DNA"/>
</dbReference>
<dbReference type="InterPro" id="IPR006671">
    <property type="entry name" value="Cyclin_N"/>
</dbReference>
<dbReference type="Gene3D" id="1.10.472.10">
    <property type="entry name" value="Cyclin-like"/>
    <property type="match status" value="2"/>
</dbReference>
<organism evidence="2 3">
    <name type="scientific">Cyclotella cryptica</name>
    <dbReference type="NCBI Taxonomy" id="29204"/>
    <lineage>
        <taxon>Eukaryota</taxon>
        <taxon>Sar</taxon>
        <taxon>Stramenopiles</taxon>
        <taxon>Ochrophyta</taxon>
        <taxon>Bacillariophyta</taxon>
        <taxon>Coscinodiscophyceae</taxon>
        <taxon>Thalassiosirophycidae</taxon>
        <taxon>Stephanodiscales</taxon>
        <taxon>Stephanodiscaceae</taxon>
        <taxon>Cyclotella</taxon>
    </lineage>
</organism>
<sequence length="275" mass="31201">DLLEQIHSMQKQESTAYKVSQDYFRDVVGRCMLNSLMISPLERKVMLSWAYDIVDLCNIERHVAVTAITYLDRFIADNFNRCEKTSSPAVLCFIGCLNIPLKNCAGMKVESEFVSNVLCRGLYEEEEILNMEMEVLQGLSWRLNRPTAIDFLPPNQYDFKIKTLIRTAEVQVERAMLDYSLGLQEPSSVAYSPILIALDSIGQKYCGKEDFHSINKFLWMQSIAMTAGLNMDGVSIHIVHNRMVEACSDFTTCHKSGTSRGLSPRTRISNSLCLL</sequence>
<dbReference type="FunFam" id="1.10.472.10:FF:000093">
    <property type="entry name" value="Predicted protein"/>
    <property type="match status" value="1"/>
</dbReference>
<keyword evidence="3" id="KW-1185">Reference proteome</keyword>
<dbReference type="Proteomes" id="UP001516023">
    <property type="component" value="Unassembled WGS sequence"/>
</dbReference>
<dbReference type="Pfam" id="PF00134">
    <property type="entry name" value="Cyclin_N"/>
    <property type="match status" value="1"/>
</dbReference>
<name>A0ABD3NN18_9STRA</name>
<evidence type="ECO:0000259" key="1">
    <source>
        <dbReference type="Pfam" id="PF00134"/>
    </source>
</evidence>
<dbReference type="AlphaFoldDB" id="A0ABD3NN18"/>
<evidence type="ECO:0000313" key="3">
    <source>
        <dbReference type="Proteomes" id="UP001516023"/>
    </source>
</evidence>
<protein>
    <recommendedName>
        <fullName evidence="1">Cyclin N-terminal domain-containing protein</fullName>
    </recommendedName>
</protein>
<proteinExistence type="predicted"/>
<feature type="domain" description="Cyclin N-terminal" evidence="1">
    <location>
        <begin position="8"/>
        <end position="144"/>
    </location>
</feature>
<dbReference type="SUPFAM" id="SSF47954">
    <property type="entry name" value="Cyclin-like"/>
    <property type="match status" value="1"/>
</dbReference>
<accession>A0ABD3NN18</accession>
<dbReference type="InterPro" id="IPR036915">
    <property type="entry name" value="Cyclin-like_sf"/>
</dbReference>
<dbReference type="PANTHER" id="PTHR10177">
    <property type="entry name" value="CYCLINS"/>
    <property type="match status" value="1"/>
</dbReference>
<reference evidence="2 3" key="1">
    <citation type="journal article" date="2020" name="G3 (Bethesda)">
        <title>Improved Reference Genome for Cyclotella cryptica CCMP332, a Model for Cell Wall Morphogenesis, Salinity Adaptation, and Lipid Production in Diatoms (Bacillariophyta).</title>
        <authorList>
            <person name="Roberts W.R."/>
            <person name="Downey K.M."/>
            <person name="Ruck E.C."/>
            <person name="Traller J.C."/>
            <person name="Alverson A.J."/>
        </authorList>
    </citation>
    <scope>NUCLEOTIDE SEQUENCE [LARGE SCALE GENOMIC DNA]</scope>
    <source>
        <strain evidence="2 3">CCMP332</strain>
    </source>
</reference>